<evidence type="ECO:0000256" key="1">
    <source>
        <dbReference type="ARBA" id="ARBA00022833"/>
    </source>
</evidence>
<dbReference type="SUPFAM" id="SSF46565">
    <property type="entry name" value="Chaperone J-domain"/>
    <property type="match status" value="1"/>
</dbReference>
<dbReference type="AlphaFoldDB" id="A0A8T0A4N0"/>
<sequence>MRTLYSLLDCEDHNISNEELRTLYFNLLRKVHPDRSGTKDFESFLAINKAWKVLSSPESRRLYDCWLREQIFRDNKELIGQEIFLSTRNLADFCLELCRCGGTYEELTLDKFNLVQDYILLDCSNCSLCLKVWKVETIL</sequence>
<dbReference type="InterPro" id="IPR036869">
    <property type="entry name" value="J_dom_sf"/>
</dbReference>
<name>A0A8T0A4N0_9BILA</name>
<dbReference type="PANTHER" id="PTHR45255">
    <property type="entry name" value="DNAJ HOMOLOG SUBFAMILY C MEMBER 24"/>
    <property type="match status" value="1"/>
</dbReference>
<protein>
    <submittedName>
        <fullName evidence="3">J domain-containing protein</fullName>
    </submittedName>
</protein>
<accession>A0A8T0A4N0</accession>
<dbReference type="GO" id="GO:0008198">
    <property type="term" value="F:ferrous iron binding"/>
    <property type="evidence" value="ECO:0007669"/>
    <property type="project" value="TreeGrafter"/>
</dbReference>
<dbReference type="GO" id="GO:0001671">
    <property type="term" value="F:ATPase activator activity"/>
    <property type="evidence" value="ECO:0007669"/>
    <property type="project" value="TreeGrafter"/>
</dbReference>
<keyword evidence="1" id="KW-0862">Zinc</keyword>
<dbReference type="PANTHER" id="PTHR45255:SF1">
    <property type="entry name" value="DNAJ HOMOLOG SUBFAMILY C MEMBER 24"/>
    <property type="match status" value="1"/>
</dbReference>
<dbReference type="Pfam" id="PF00226">
    <property type="entry name" value="DnaJ"/>
    <property type="match status" value="1"/>
</dbReference>
<dbReference type="PROSITE" id="PS50076">
    <property type="entry name" value="DNAJ_2"/>
    <property type="match status" value="1"/>
</dbReference>
<dbReference type="EMBL" id="JABEBT010000003">
    <property type="protein sequence ID" value="KAF7639883.1"/>
    <property type="molecule type" value="Genomic_DNA"/>
</dbReference>
<dbReference type="CDD" id="cd06257">
    <property type="entry name" value="DnaJ"/>
    <property type="match status" value="1"/>
</dbReference>
<dbReference type="SMART" id="SM00271">
    <property type="entry name" value="DnaJ"/>
    <property type="match status" value="1"/>
</dbReference>
<dbReference type="Proteomes" id="UP000605970">
    <property type="component" value="Unassembled WGS sequence"/>
</dbReference>
<evidence type="ECO:0000313" key="3">
    <source>
        <dbReference type="EMBL" id="KAF7639883.1"/>
    </source>
</evidence>
<dbReference type="InterPro" id="IPR001623">
    <property type="entry name" value="DnaJ_domain"/>
</dbReference>
<feature type="domain" description="J" evidence="2">
    <location>
        <begin position="3"/>
        <end position="67"/>
    </location>
</feature>
<keyword evidence="4" id="KW-1185">Reference proteome</keyword>
<dbReference type="SUPFAM" id="SSF144217">
    <property type="entry name" value="CSL zinc finger"/>
    <property type="match status" value="1"/>
</dbReference>
<gene>
    <name evidence="3" type="ORF">Mgra_00000804</name>
</gene>
<proteinExistence type="predicted"/>
<evidence type="ECO:0000259" key="2">
    <source>
        <dbReference type="PROSITE" id="PS50076"/>
    </source>
</evidence>
<comment type="caution">
    <text evidence="3">The sequence shown here is derived from an EMBL/GenBank/DDBJ whole genome shotgun (WGS) entry which is preliminary data.</text>
</comment>
<dbReference type="Gene3D" id="1.10.287.110">
    <property type="entry name" value="DnaJ domain"/>
    <property type="match status" value="1"/>
</dbReference>
<dbReference type="OrthoDB" id="5914890at2759"/>
<organism evidence="3 4">
    <name type="scientific">Meloidogyne graminicola</name>
    <dbReference type="NCBI Taxonomy" id="189291"/>
    <lineage>
        <taxon>Eukaryota</taxon>
        <taxon>Metazoa</taxon>
        <taxon>Ecdysozoa</taxon>
        <taxon>Nematoda</taxon>
        <taxon>Chromadorea</taxon>
        <taxon>Rhabditida</taxon>
        <taxon>Tylenchina</taxon>
        <taxon>Tylenchomorpha</taxon>
        <taxon>Tylenchoidea</taxon>
        <taxon>Meloidogynidae</taxon>
        <taxon>Meloidogyninae</taxon>
        <taxon>Meloidogyne</taxon>
    </lineage>
</organism>
<dbReference type="InterPro" id="IPR036671">
    <property type="entry name" value="DPH_MB_sf"/>
</dbReference>
<reference evidence="3" key="1">
    <citation type="journal article" date="2020" name="Ecol. Evol.">
        <title>Genome structure and content of the rice root-knot nematode (Meloidogyne graminicola).</title>
        <authorList>
            <person name="Phan N.T."/>
            <person name="Danchin E.G.J."/>
            <person name="Klopp C."/>
            <person name="Perfus-Barbeoch L."/>
            <person name="Kozlowski D.K."/>
            <person name="Koutsovoulos G.D."/>
            <person name="Lopez-Roques C."/>
            <person name="Bouchez O."/>
            <person name="Zahm M."/>
            <person name="Besnard G."/>
            <person name="Bellafiore S."/>
        </authorList>
    </citation>
    <scope>NUCLEOTIDE SEQUENCE</scope>
    <source>
        <strain evidence="3">VN-18</strain>
    </source>
</reference>
<evidence type="ECO:0000313" key="4">
    <source>
        <dbReference type="Proteomes" id="UP000605970"/>
    </source>
</evidence>